<comment type="caution">
    <text evidence="2">The sequence shown here is derived from an EMBL/GenBank/DDBJ whole genome shotgun (WGS) entry which is preliminary data.</text>
</comment>
<proteinExistence type="predicted"/>
<gene>
    <name evidence="2" type="ORF">GCM10009676_27480</name>
</gene>
<feature type="region of interest" description="Disordered" evidence="1">
    <location>
        <begin position="1"/>
        <end position="33"/>
    </location>
</feature>
<accession>A0ABN1WD25</accession>
<keyword evidence="3" id="KW-1185">Reference proteome</keyword>
<sequence>MPPGIPKTTSEPTASSARTSDCAPVTRTGVPAGGVGFGRGPFGWADFRDASVASRAPLSPAEPESDREVALVMDFCLVSWCSRAY</sequence>
<dbReference type="Proteomes" id="UP001500653">
    <property type="component" value="Unassembled WGS sequence"/>
</dbReference>
<evidence type="ECO:0000256" key="1">
    <source>
        <dbReference type="SAM" id="MobiDB-lite"/>
    </source>
</evidence>
<dbReference type="EMBL" id="BAAALN010000006">
    <property type="protein sequence ID" value="GAA1241015.1"/>
    <property type="molecule type" value="Genomic_DNA"/>
</dbReference>
<reference evidence="2 3" key="1">
    <citation type="journal article" date="2019" name="Int. J. Syst. Evol. Microbiol.">
        <title>The Global Catalogue of Microorganisms (GCM) 10K type strain sequencing project: providing services to taxonomists for standard genome sequencing and annotation.</title>
        <authorList>
            <consortium name="The Broad Institute Genomics Platform"/>
            <consortium name="The Broad Institute Genome Sequencing Center for Infectious Disease"/>
            <person name="Wu L."/>
            <person name="Ma J."/>
        </authorList>
    </citation>
    <scope>NUCLEOTIDE SEQUENCE [LARGE SCALE GENOMIC DNA]</scope>
    <source>
        <strain evidence="2 3">JCM 13023</strain>
    </source>
</reference>
<evidence type="ECO:0000313" key="3">
    <source>
        <dbReference type="Proteomes" id="UP001500653"/>
    </source>
</evidence>
<evidence type="ECO:0000313" key="2">
    <source>
        <dbReference type="EMBL" id="GAA1241015.1"/>
    </source>
</evidence>
<protein>
    <submittedName>
        <fullName evidence="2">Uncharacterized protein</fullName>
    </submittedName>
</protein>
<organism evidence="2 3">
    <name type="scientific">Prauserella halophila</name>
    <dbReference type="NCBI Taxonomy" id="185641"/>
    <lineage>
        <taxon>Bacteria</taxon>
        <taxon>Bacillati</taxon>
        <taxon>Actinomycetota</taxon>
        <taxon>Actinomycetes</taxon>
        <taxon>Pseudonocardiales</taxon>
        <taxon>Pseudonocardiaceae</taxon>
        <taxon>Prauserella</taxon>
    </lineage>
</organism>
<feature type="compositionally biased region" description="Polar residues" evidence="1">
    <location>
        <begin position="7"/>
        <end position="19"/>
    </location>
</feature>
<name>A0ABN1WD25_9PSEU</name>